<evidence type="ECO:0000313" key="2">
    <source>
        <dbReference type="EMBL" id="MBC8574098.1"/>
    </source>
</evidence>
<keyword evidence="1" id="KW-1133">Transmembrane helix</keyword>
<dbReference type="PANTHER" id="PTHR33392">
    <property type="entry name" value="POLYISOPRENYL-TEICHOIC ACID--PEPTIDOGLYCAN TEICHOIC ACID TRANSFERASE TAGU"/>
    <property type="match status" value="1"/>
</dbReference>
<comment type="caution">
    <text evidence="2">The sequence shown here is derived from an EMBL/GenBank/DDBJ whole genome shotgun (WGS) entry which is preliminary data.</text>
</comment>
<reference evidence="2 3" key="1">
    <citation type="submission" date="2020-08" db="EMBL/GenBank/DDBJ databases">
        <title>Genome public.</title>
        <authorList>
            <person name="Liu C."/>
            <person name="Sun Q."/>
        </authorList>
    </citation>
    <scope>NUCLEOTIDE SEQUENCE [LARGE SCALE GENOMIC DNA]</scope>
    <source>
        <strain evidence="2 3">NSJ-46</strain>
    </source>
</reference>
<sequence>MSTHHHKHHHRHSIWYRMRRWVRHNKGLAAGSAVIVAVVAVGAGTVLYRSYQSQSQMHVTAGNAVDMKGGYRTRTWDGKEYQYNAQITNILYAELDSEGKLEAEATYGGKAKAETLTLFIMDKKNQKINVLTLDGETVAQMHQYDSTGKDMGVSEGVLKDAYSYGDGGEVSCENLVNAVETLLGDITINEYVVANRSSKIEIHALADGLMAYMGEFADLMQKDPNMAVQEEQIMRDNLQTSITRNKYQSLAETMDQTSEGIMDYYQLQGERRSSGTAEMFYPDEQQLEQMIINLFYEEV</sequence>
<dbReference type="Proteomes" id="UP000657421">
    <property type="component" value="Unassembled WGS sequence"/>
</dbReference>
<feature type="transmembrane region" description="Helical" evidence="1">
    <location>
        <begin position="27"/>
        <end position="48"/>
    </location>
</feature>
<dbReference type="Gene3D" id="3.40.630.190">
    <property type="entry name" value="LCP protein"/>
    <property type="match status" value="1"/>
</dbReference>
<keyword evidence="1" id="KW-0472">Membrane</keyword>
<keyword evidence="3" id="KW-1185">Reference proteome</keyword>
<protein>
    <submittedName>
        <fullName evidence="2">Uncharacterized protein</fullName>
    </submittedName>
</protein>
<evidence type="ECO:0000313" key="3">
    <source>
        <dbReference type="Proteomes" id="UP000657421"/>
    </source>
</evidence>
<proteinExistence type="predicted"/>
<name>A0ABR7NCI1_9FIRM</name>
<dbReference type="RefSeq" id="WP_249309612.1">
    <property type="nucleotide sequence ID" value="NZ_JACRSZ010000015.1"/>
</dbReference>
<dbReference type="InterPro" id="IPR050922">
    <property type="entry name" value="LytR/CpsA/Psr_CW_biosynth"/>
</dbReference>
<dbReference type="PANTHER" id="PTHR33392:SF6">
    <property type="entry name" value="POLYISOPRENYL-TEICHOIC ACID--PEPTIDOGLYCAN TEICHOIC ACID TRANSFERASE TAGU"/>
    <property type="match status" value="1"/>
</dbReference>
<evidence type="ECO:0000256" key="1">
    <source>
        <dbReference type="SAM" id="Phobius"/>
    </source>
</evidence>
<keyword evidence="1" id="KW-0812">Transmembrane</keyword>
<organism evidence="2 3">
    <name type="scientific">Jingyaoa shaoxingensis</name>
    <dbReference type="NCBI Taxonomy" id="2763671"/>
    <lineage>
        <taxon>Bacteria</taxon>
        <taxon>Bacillati</taxon>
        <taxon>Bacillota</taxon>
        <taxon>Clostridia</taxon>
        <taxon>Lachnospirales</taxon>
        <taxon>Lachnospiraceae</taxon>
        <taxon>Jingyaoa</taxon>
    </lineage>
</organism>
<dbReference type="EMBL" id="JACRSZ010000015">
    <property type="protein sequence ID" value="MBC8574098.1"/>
    <property type="molecule type" value="Genomic_DNA"/>
</dbReference>
<gene>
    <name evidence="2" type="ORF">H8716_13555</name>
</gene>
<accession>A0ABR7NCI1</accession>